<organism evidence="1">
    <name type="scientific">viral metagenome</name>
    <dbReference type="NCBI Taxonomy" id="1070528"/>
    <lineage>
        <taxon>unclassified sequences</taxon>
        <taxon>metagenomes</taxon>
        <taxon>organismal metagenomes</taxon>
    </lineage>
</organism>
<dbReference type="InterPro" id="IPR036619">
    <property type="entry name" value="NinB_sf"/>
</dbReference>
<protein>
    <submittedName>
        <fullName evidence="1">Uncharacterized protein</fullName>
    </submittedName>
</protein>
<proteinExistence type="predicted"/>
<dbReference type="Gene3D" id="1.10.3790.10">
    <property type="entry name" value="NinB"/>
    <property type="match status" value="1"/>
</dbReference>
<evidence type="ECO:0000313" key="1">
    <source>
        <dbReference type="EMBL" id="QJA48289.1"/>
    </source>
</evidence>
<dbReference type="AlphaFoldDB" id="A0A6H1ZLE9"/>
<name>A0A6H1ZLE9_9ZZZZ</name>
<reference evidence="1" key="1">
    <citation type="submission" date="2020-03" db="EMBL/GenBank/DDBJ databases">
        <title>The deep terrestrial virosphere.</title>
        <authorList>
            <person name="Holmfeldt K."/>
            <person name="Nilsson E."/>
            <person name="Simone D."/>
            <person name="Lopez-Fernandez M."/>
            <person name="Wu X."/>
            <person name="de Brujin I."/>
            <person name="Lundin D."/>
            <person name="Andersson A."/>
            <person name="Bertilsson S."/>
            <person name="Dopson M."/>
        </authorList>
    </citation>
    <scope>NUCLEOTIDE SEQUENCE</scope>
    <source>
        <strain evidence="1">TM448A00891</strain>
        <strain evidence="2">TM448B00218</strain>
    </source>
</reference>
<dbReference type="EMBL" id="MT144078">
    <property type="protein sequence ID" value="QJA48289.1"/>
    <property type="molecule type" value="Genomic_DNA"/>
</dbReference>
<evidence type="ECO:0000313" key="2">
    <source>
        <dbReference type="EMBL" id="QJH94433.1"/>
    </source>
</evidence>
<dbReference type="EMBL" id="MT144600">
    <property type="protein sequence ID" value="QJH94433.1"/>
    <property type="molecule type" value="Genomic_DNA"/>
</dbReference>
<accession>A0A6H1ZLE9</accession>
<sequence length="145" mass="16796">MKQPIPIFEGLITPDHTVFYSDHVQEDRRRWLATFKPGARVDETIKKHRKDRTLLQNAYYFGVVLPILAKYFGHDNTEDMHEDLKLEFNPVESKIEPGKKIGGTTTKMSTEEFMASETSYVERICRWAATEHGLYIPPPKKAEKA</sequence>
<gene>
    <name evidence="1" type="ORF">TM448A00891_0024</name>
    <name evidence="2" type="ORF">TM448B00218_0076</name>
</gene>